<feature type="compositionally biased region" description="Polar residues" evidence="1">
    <location>
        <begin position="47"/>
        <end position="56"/>
    </location>
</feature>
<dbReference type="Proteomes" id="UP001175211">
    <property type="component" value="Unassembled WGS sequence"/>
</dbReference>
<keyword evidence="4" id="KW-1185">Reference proteome</keyword>
<evidence type="ECO:0000256" key="1">
    <source>
        <dbReference type="SAM" id="MobiDB-lite"/>
    </source>
</evidence>
<organism evidence="3 4">
    <name type="scientific">Armillaria tabescens</name>
    <name type="common">Ringless honey mushroom</name>
    <name type="synonym">Agaricus tabescens</name>
    <dbReference type="NCBI Taxonomy" id="1929756"/>
    <lineage>
        <taxon>Eukaryota</taxon>
        <taxon>Fungi</taxon>
        <taxon>Dikarya</taxon>
        <taxon>Basidiomycota</taxon>
        <taxon>Agaricomycotina</taxon>
        <taxon>Agaricomycetes</taxon>
        <taxon>Agaricomycetidae</taxon>
        <taxon>Agaricales</taxon>
        <taxon>Marasmiineae</taxon>
        <taxon>Physalacriaceae</taxon>
        <taxon>Desarmillaria</taxon>
    </lineage>
</organism>
<feature type="chain" id="PRO_5041264573" description="Secreted protein" evidence="2">
    <location>
        <begin position="28"/>
        <end position="103"/>
    </location>
</feature>
<evidence type="ECO:0000256" key="2">
    <source>
        <dbReference type="SAM" id="SignalP"/>
    </source>
</evidence>
<protein>
    <recommendedName>
        <fullName evidence="5">Secreted protein</fullName>
    </recommendedName>
</protein>
<accession>A0AA39JV54</accession>
<proteinExistence type="predicted"/>
<dbReference type="GeneID" id="85357632"/>
<dbReference type="RefSeq" id="XP_060326560.1">
    <property type="nucleotide sequence ID" value="XM_060474084.1"/>
</dbReference>
<keyword evidence="2" id="KW-0732">Signal</keyword>
<dbReference type="EMBL" id="JAUEPS010000041">
    <property type="protein sequence ID" value="KAK0448455.1"/>
    <property type="molecule type" value="Genomic_DNA"/>
</dbReference>
<comment type="caution">
    <text evidence="3">The sequence shown here is derived from an EMBL/GenBank/DDBJ whole genome shotgun (WGS) entry which is preliminary data.</text>
</comment>
<evidence type="ECO:0000313" key="4">
    <source>
        <dbReference type="Proteomes" id="UP001175211"/>
    </source>
</evidence>
<gene>
    <name evidence="3" type="ORF">EV420DRAFT_1566867</name>
</gene>
<reference evidence="3" key="1">
    <citation type="submission" date="2023-06" db="EMBL/GenBank/DDBJ databases">
        <authorList>
            <consortium name="Lawrence Berkeley National Laboratory"/>
            <person name="Ahrendt S."/>
            <person name="Sahu N."/>
            <person name="Indic B."/>
            <person name="Wong-Bajracharya J."/>
            <person name="Merenyi Z."/>
            <person name="Ke H.-M."/>
            <person name="Monk M."/>
            <person name="Kocsube S."/>
            <person name="Drula E."/>
            <person name="Lipzen A."/>
            <person name="Balint B."/>
            <person name="Henrissat B."/>
            <person name="Andreopoulos B."/>
            <person name="Martin F.M."/>
            <person name="Harder C.B."/>
            <person name="Rigling D."/>
            <person name="Ford K.L."/>
            <person name="Foster G.D."/>
            <person name="Pangilinan J."/>
            <person name="Papanicolaou A."/>
            <person name="Barry K."/>
            <person name="LaButti K."/>
            <person name="Viragh M."/>
            <person name="Koriabine M."/>
            <person name="Yan M."/>
            <person name="Riley R."/>
            <person name="Champramary S."/>
            <person name="Plett K.L."/>
            <person name="Tsai I.J."/>
            <person name="Slot J."/>
            <person name="Sipos G."/>
            <person name="Plett J."/>
            <person name="Nagy L.G."/>
            <person name="Grigoriev I.V."/>
        </authorList>
    </citation>
    <scope>NUCLEOTIDE SEQUENCE</scope>
    <source>
        <strain evidence="3">CCBAS 213</strain>
    </source>
</reference>
<sequence length="103" mass="11380">MVVRRRVAVFGSCLALKLLSLPRPAAVGMFRVSSPANTQDKAEQAPGKSQSADNHTRTYTQGIDVWYSYFYLSSSQLVSSRLPESAIQLSDLVYFVRDFGASD</sequence>
<evidence type="ECO:0008006" key="5">
    <source>
        <dbReference type="Google" id="ProtNLM"/>
    </source>
</evidence>
<feature type="signal peptide" evidence="2">
    <location>
        <begin position="1"/>
        <end position="27"/>
    </location>
</feature>
<feature type="region of interest" description="Disordered" evidence="1">
    <location>
        <begin position="35"/>
        <end position="56"/>
    </location>
</feature>
<name>A0AA39JV54_ARMTA</name>
<evidence type="ECO:0000313" key="3">
    <source>
        <dbReference type="EMBL" id="KAK0448455.1"/>
    </source>
</evidence>
<dbReference type="AlphaFoldDB" id="A0AA39JV54"/>